<organism evidence="12 13">
    <name type="scientific">Tulasnella calospora MUT 4182</name>
    <dbReference type="NCBI Taxonomy" id="1051891"/>
    <lineage>
        <taxon>Eukaryota</taxon>
        <taxon>Fungi</taxon>
        <taxon>Dikarya</taxon>
        <taxon>Basidiomycota</taxon>
        <taxon>Agaricomycotina</taxon>
        <taxon>Agaricomycetes</taxon>
        <taxon>Cantharellales</taxon>
        <taxon>Tulasnellaceae</taxon>
        <taxon>Tulasnella</taxon>
    </lineage>
</organism>
<dbReference type="Pfam" id="PF01370">
    <property type="entry name" value="Epimerase"/>
    <property type="match status" value="1"/>
</dbReference>
<dbReference type="Gene3D" id="3.90.25.10">
    <property type="entry name" value="UDP-galactose 4-epimerase, domain 1"/>
    <property type="match status" value="1"/>
</dbReference>
<dbReference type="EMBL" id="KN823477">
    <property type="protein sequence ID" value="KIO16833.1"/>
    <property type="molecule type" value="Genomic_DNA"/>
</dbReference>
<dbReference type="GO" id="GO:0005829">
    <property type="term" value="C:cytosol"/>
    <property type="evidence" value="ECO:0007669"/>
    <property type="project" value="TreeGrafter"/>
</dbReference>
<gene>
    <name evidence="12" type="ORF">M407DRAFT_38330</name>
</gene>
<keyword evidence="13" id="KW-1185">Reference proteome</keyword>
<dbReference type="OrthoDB" id="9402762at2759"/>
<evidence type="ECO:0000256" key="6">
    <source>
        <dbReference type="ARBA" id="ARBA00023144"/>
    </source>
</evidence>
<comment type="function">
    <text evidence="8">Mutarotase converts alpha-aldose to the beta-anomer. It is active on D-glucose, L-arabinose, D-xylose, D-galactose, maltose and lactose.</text>
</comment>
<dbReference type="Proteomes" id="UP000054248">
    <property type="component" value="Unassembled WGS sequence"/>
</dbReference>
<comment type="similarity">
    <text evidence="9">In the N-terminal section; belongs to the NAD(P)-dependent epimerase/dehydratase family.</text>
</comment>
<dbReference type="Gene3D" id="3.40.50.720">
    <property type="entry name" value="NAD(P)-binding Rossmann-like Domain"/>
    <property type="match status" value="1"/>
</dbReference>
<evidence type="ECO:0000256" key="3">
    <source>
        <dbReference type="ARBA" id="ARBA00004947"/>
    </source>
</evidence>
<evidence type="ECO:0000256" key="7">
    <source>
        <dbReference type="ARBA" id="ARBA00023235"/>
    </source>
</evidence>
<evidence type="ECO:0000313" key="13">
    <source>
        <dbReference type="Proteomes" id="UP000054248"/>
    </source>
</evidence>
<evidence type="ECO:0000256" key="2">
    <source>
        <dbReference type="ARBA" id="ARBA00001911"/>
    </source>
</evidence>
<name>A0A0C3K662_9AGAM</name>
<protein>
    <recommendedName>
        <fullName evidence="11">NAD-dependent epimerase/dehydratase domain-containing protein</fullName>
    </recommendedName>
</protein>
<dbReference type="HOGENOM" id="CLU_007383_1_10_1"/>
<evidence type="ECO:0000256" key="5">
    <source>
        <dbReference type="ARBA" id="ARBA00023027"/>
    </source>
</evidence>
<reference evidence="13" key="2">
    <citation type="submission" date="2015-01" db="EMBL/GenBank/DDBJ databases">
        <title>Evolutionary Origins and Diversification of the Mycorrhizal Mutualists.</title>
        <authorList>
            <consortium name="DOE Joint Genome Institute"/>
            <consortium name="Mycorrhizal Genomics Consortium"/>
            <person name="Kohler A."/>
            <person name="Kuo A."/>
            <person name="Nagy L.G."/>
            <person name="Floudas D."/>
            <person name="Copeland A."/>
            <person name="Barry K.W."/>
            <person name="Cichocki N."/>
            <person name="Veneault-Fourrey C."/>
            <person name="LaButti K."/>
            <person name="Lindquist E.A."/>
            <person name="Lipzen A."/>
            <person name="Lundell T."/>
            <person name="Morin E."/>
            <person name="Murat C."/>
            <person name="Riley R."/>
            <person name="Ohm R."/>
            <person name="Sun H."/>
            <person name="Tunlid A."/>
            <person name="Henrissat B."/>
            <person name="Grigoriev I.V."/>
            <person name="Hibbett D.S."/>
            <person name="Martin F."/>
        </authorList>
    </citation>
    <scope>NUCLEOTIDE SEQUENCE [LARGE SCALE GENOMIC DNA]</scope>
    <source>
        <strain evidence="13">MUT 4182</strain>
    </source>
</reference>
<dbReference type="STRING" id="1051891.A0A0C3K662"/>
<dbReference type="AlphaFoldDB" id="A0A0C3K662"/>
<dbReference type="InterPro" id="IPR005886">
    <property type="entry name" value="UDP_G4E"/>
</dbReference>
<evidence type="ECO:0000256" key="8">
    <source>
        <dbReference type="ARBA" id="ARBA00037676"/>
    </source>
</evidence>
<comment type="pathway">
    <text evidence="3">Carbohydrate metabolism; galactose metabolism.</text>
</comment>
<dbReference type="NCBIfam" id="TIGR01179">
    <property type="entry name" value="galE"/>
    <property type="match status" value="1"/>
</dbReference>
<accession>A0A0C3K662</accession>
<comment type="catalytic activity">
    <reaction evidence="1">
        <text>UDP-alpha-D-glucose = UDP-alpha-D-galactose</text>
        <dbReference type="Rhea" id="RHEA:22168"/>
        <dbReference type="ChEBI" id="CHEBI:58885"/>
        <dbReference type="ChEBI" id="CHEBI:66914"/>
        <dbReference type="EC" id="5.1.3.2"/>
    </reaction>
</comment>
<feature type="non-terminal residue" evidence="12">
    <location>
        <position position="1"/>
    </location>
</feature>
<dbReference type="GO" id="GO:0006012">
    <property type="term" value="P:galactose metabolic process"/>
    <property type="evidence" value="ECO:0007669"/>
    <property type="project" value="UniProtKB-KW"/>
</dbReference>
<feature type="non-terminal residue" evidence="12">
    <location>
        <position position="310"/>
    </location>
</feature>
<dbReference type="PANTHER" id="PTHR43725">
    <property type="entry name" value="UDP-GLUCOSE 4-EPIMERASE"/>
    <property type="match status" value="1"/>
</dbReference>
<keyword evidence="5" id="KW-0520">NAD</keyword>
<evidence type="ECO:0000313" key="12">
    <source>
        <dbReference type="EMBL" id="KIO16833.1"/>
    </source>
</evidence>
<comment type="cofactor">
    <cofactor evidence="2">
        <name>NAD(+)</name>
        <dbReference type="ChEBI" id="CHEBI:57540"/>
    </cofactor>
</comment>
<dbReference type="SUPFAM" id="SSF51735">
    <property type="entry name" value="NAD(P)-binding Rossmann-fold domains"/>
    <property type="match status" value="1"/>
</dbReference>
<evidence type="ECO:0000256" key="1">
    <source>
        <dbReference type="ARBA" id="ARBA00000083"/>
    </source>
</evidence>
<evidence type="ECO:0000259" key="11">
    <source>
        <dbReference type="Pfam" id="PF01370"/>
    </source>
</evidence>
<dbReference type="PRINTS" id="PR01713">
    <property type="entry name" value="NUCEPIMERASE"/>
</dbReference>
<keyword evidence="7" id="KW-0413">Isomerase</keyword>
<sequence length="310" mass="34260">SEQDRDSAEIDVFTGDLTKPEDVRRVFDKYGKGGIWGVIHVAAYKAVGESSEIPLTYYANNVSATVLLAQTMSAYECTKMVYSSSATVYGTPPIIPIPESTPLKADSVYGRTKVMSETILQDLCHSEPERWRTISLRYFNPAGAHPSGRIGEDPKGRPGNLLPLLSQMAIGRVKDSELKVFSNDYPTHDGTCVRDYLHVMDLAAGHLLALDALENTNHVAFANLPDRAKYKAYNLGRGKGQSVFDIVNAMKKATGKDFKTRVIGRRLGDVPDLTADPALAEKELGFHASQDLETMCRDLWNWQTKNPEGY</sequence>
<comment type="pathway">
    <text evidence="4">Carbohydrate metabolism; hexose metabolism.</text>
</comment>
<evidence type="ECO:0000256" key="10">
    <source>
        <dbReference type="ARBA" id="ARBA00038238"/>
    </source>
</evidence>
<dbReference type="InterPro" id="IPR001509">
    <property type="entry name" value="Epimerase_deHydtase"/>
</dbReference>
<evidence type="ECO:0000256" key="9">
    <source>
        <dbReference type="ARBA" id="ARBA00037955"/>
    </source>
</evidence>
<feature type="domain" description="NAD-dependent epimerase/dehydratase" evidence="11">
    <location>
        <begin position="8"/>
        <end position="218"/>
    </location>
</feature>
<comment type="similarity">
    <text evidence="10">In the C-terminal section; belongs to the aldose epimerase family.</text>
</comment>
<dbReference type="InterPro" id="IPR036291">
    <property type="entry name" value="NAD(P)-bd_dom_sf"/>
</dbReference>
<dbReference type="GO" id="GO:0003978">
    <property type="term" value="F:UDP-glucose 4-epimerase activity"/>
    <property type="evidence" value="ECO:0007669"/>
    <property type="project" value="UniProtKB-EC"/>
</dbReference>
<evidence type="ECO:0000256" key="4">
    <source>
        <dbReference type="ARBA" id="ARBA00005028"/>
    </source>
</evidence>
<proteinExistence type="inferred from homology"/>
<keyword evidence="6" id="KW-0119">Carbohydrate metabolism</keyword>
<keyword evidence="6" id="KW-0299">Galactose metabolism</keyword>
<dbReference type="PANTHER" id="PTHR43725:SF47">
    <property type="entry name" value="UDP-GLUCOSE 4-EPIMERASE"/>
    <property type="match status" value="1"/>
</dbReference>
<reference evidence="12 13" key="1">
    <citation type="submission" date="2014-04" db="EMBL/GenBank/DDBJ databases">
        <authorList>
            <consortium name="DOE Joint Genome Institute"/>
            <person name="Kuo A."/>
            <person name="Girlanda M."/>
            <person name="Perotto S."/>
            <person name="Kohler A."/>
            <person name="Nagy L.G."/>
            <person name="Floudas D."/>
            <person name="Copeland A."/>
            <person name="Barry K.W."/>
            <person name="Cichocki N."/>
            <person name="Veneault-Fourrey C."/>
            <person name="LaButti K."/>
            <person name="Lindquist E.A."/>
            <person name="Lipzen A."/>
            <person name="Lundell T."/>
            <person name="Morin E."/>
            <person name="Murat C."/>
            <person name="Sun H."/>
            <person name="Tunlid A."/>
            <person name="Henrissat B."/>
            <person name="Grigoriev I.V."/>
            <person name="Hibbett D.S."/>
            <person name="Martin F."/>
            <person name="Nordberg H.P."/>
            <person name="Cantor M.N."/>
            <person name="Hua S.X."/>
        </authorList>
    </citation>
    <scope>NUCLEOTIDE SEQUENCE [LARGE SCALE GENOMIC DNA]</scope>
    <source>
        <strain evidence="12 13">MUT 4182</strain>
    </source>
</reference>